<evidence type="ECO:0000313" key="3">
    <source>
        <dbReference type="Proteomes" id="UP001590950"/>
    </source>
</evidence>
<feature type="region of interest" description="Disordered" evidence="1">
    <location>
        <begin position="1"/>
        <end position="35"/>
    </location>
</feature>
<organism evidence="2 3">
    <name type="scientific">Stereocaulon virgatum</name>
    <dbReference type="NCBI Taxonomy" id="373712"/>
    <lineage>
        <taxon>Eukaryota</taxon>
        <taxon>Fungi</taxon>
        <taxon>Dikarya</taxon>
        <taxon>Ascomycota</taxon>
        <taxon>Pezizomycotina</taxon>
        <taxon>Lecanoromycetes</taxon>
        <taxon>OSLEUM clade</taxon>
        <taxon>Lecanoromycetidae</taxon>
        <taxon>Lecanorales</taxon>
        <taxon>Lecanorineae</taxon>
        <taxon>Stereocaulaceae</taxon>
        <taxon>Stereocaulon</taxon>
    </lineage>
</organism>
<reference evidence="2 3" key="1">
    <citation type="submission" date="2024-09" db="EMBL/GenBank/DDBJ databases">
        <title>Rethinking Asexuality: The Enigmatic Case of Functional Sexual Genes in Lepraria (Stereocaulaceae).</title>
        <authorList>
            <person name="Doellman M."/>
            <person name="Sun Y."/>
            <person name="Barcenas-Pena A."/>
            <person name="Lumbsch H.T."/>
            <person name="Grewe F."/>
        </authorList>
    </citation>
    <scope>NUCLEOTIDE SEQUENCE [LARGE SCALE GENOMIC DNA]</scope>
    <source>
        <strain evidence="2 3">Mercado 3170</strain>
    </source>
</reference>
<feature type="region of interest" description="Disordered" evidence="1">
    <location>
        <begin position="324"/>
        <end position="345"/>
    </location>
</feature>
<feature type="region of interest" description="Disordered" evidence="1">
    <location>
        <begin position="152"/>
        <end position="179"/>
    </location>
</feature>
<gene>
    <name evidence="2" type="ORF">N7G274_002315</name>
</gene>
<name>A0ABR4AHJ0_9LECA</name>
<feature type="compositionally biased region" description="Polar residues" evidence="1">
    <location>
        <begin position="330"/>
        <end position="345"/>
    </location>
</feature>
<sequence length="546" mass="61224">METQRTSSSLPAPPDSPKSFHSTKTINSLPSRSTAHAPEPVYRQVRKLPYELREVCRIYFEEGLFCQALSLLTTLLTSGTNSSLPAIVPPPQYIALIATLAVHPTVTTRAKTFDRLQAANLALDYLRLVLCHVGPLQGRLDLAFEFSCQGAPSRRSEGRRKKVNNSENQSPTETDTEGIEGELANAGSLWAQAENFWQVVGWSFNCSVLHKRRWERWRAWLTYMLDMLEADWEARERMTDDDALETSLIVRYIDSRRAIAGRERRIMRGIFADGRTKSVAEFGEVWKNETKELKKNTVVRKIETKIDIEADNFGDYMEDEKQADLEDSTSESVTPAFDTNNDQTDSFPDVSGSLGGMNSIHLRVRLLALLSKVAYYVPESFTYINTLYDIYVEHIRVLPVPAFLLLMSPPTLRHFAPEAANALTQYILRSMIAASAPSPERDDLSQDTLETYYLPFAANTNSIVDNTKVSLCVEALLRLLVIHTELGLAWTPVLHEAAETGIKARFDKAKKKQTKRGSDGNSGCNGTWLEASAERIRAVIAVASPK</sequence>
<feature type="compositionally biased region" description="Polar residues" evidence="1">
    <location>
        <begin position="19"/>
        <end position="34"/>
    </location>
</feature>
<evidence type="ECO:0000256" key="1">
    <source>
        <dbReference type="SAM" id="MobiDB-lite"/>
    </source>
</evidence>
<proteinExistence type="predicted"/>
<evidence type="ECO:0000313" key="2">
    <source>
        <dbReference type="EMBL" id="KAL2045232.1"/>
    </source>
</evidence>
<feature type="compositionally biased region" description="Polar residues" evidence="1">
    <location>
        <begin position="1"/>
        <end position="10"/>
    </location>
</feature>
<comment type="caution">
    <text evidence="2">The sequence shown here is derived from an EMBL/GenBank/DDBJ whole genome shotgun (WGS) entry which is preliminary data.</text>
</comment>
<dbReference type="EMBL" id="JBEFKJ010000007">
    <property type="protein sequence ID" value="KAL2045232.1"/>
    <property type="molecule type" value="Genomic_DNA"/>
</dbReference>
<dbReference type="Proteomes" id="UP001590950">
    <property type="component" value="Unassembled WGS sequence"/>
</dbReference>
<accession>A0ABR4AHJ0</accession>
<keyword evidence="3" id="KW-1185">Reference proteome</keyword>
<protein>
    <submittedName>
        <fullName evidence="2">Uncharacterized protein</fullName>
    </submittedName>
</protein>